<name>A0AAV5KWB8_9ROSI</name>
<evidence type="ECO:0000313" key="5">
    <source>
        <dbReference type="EMBL" id="GKV28673.1"/>
    </source>
</evidence>
<dbReference type="InterPro" id="IPR001944">
    <property type="entry name" value="Glycoside_Hdrlase_35"/>
</dbReference>
<dbReference type="Gene3D" id="3.20.20.80">
    <property type="entry name" value="Glycosidases"/>
    <property type="match status" value="1"/>
</dbReference>
<dbReference type="GO" id="GO:0004565">
    <property type="term" value="F:beta-galactosidase activity"/>
    <property type="evidence" value="ECO:0007669"/>
    <property type="project" value="UniProtKB-EC"/>
</dbReference>
<dbReference type="SUPFAM" id="SSF51445">
    <property type="entry name" value="(Trans)glycosidases"/>
    <property type="match status" value="1"/>
</dbReference>
<dbReference type="Pfam" id="PF01301">
    <property type="entry name" value="Glyco_hydro_35"/>
    <property type="match status" value="1"/>
</dbReference>
<sequence length="122" mass="14002">MAVGLHTGIPWVMCKQTDAPYDIINTCNGYYCDGFKANSKNKPILWTEDWDGWYAKWGGRLPHRPVEDLAFAIARFFERGGCFQNYYMYFGGTNFGRTSGGPFYITSYDYDAPIDEYGRSPE</sequence>
<proteinExistence type="inferred from homology"/>
<protein>
    <recommendedName>
        <fullName evidence="3">beta-galactosidase</fullName>
        <ecNumber evidence="3">3.2.1.23</ecNumber>
    </recommendedName>
</protein>
<evidence type="ECO:0000256" key="1">
    <source>
        <dbReference type="ARBA" id="ARBA00001412"/>
    </source>
</evidence>
<comment type="caution">
    <text evidence="5">The sequence shown here is derived from an EMBL/GenBank/DDBJ whole genome shotgun (WGS) entry which is preliminary data.</text>
</comment>
<dbReference type="InterPro" id="IPR031330">
    <property type="entry name" value="Gly_Hdrlase_35_cat"/>
</dbReference>
<dbReference type="Proteomes" id="UP001054252">
    <property type="component" value="Unassembled WGS sequence"/>
</dbReference>
<dbReference type="GO" id="GO:0005975">
    <property type="term" value="P:carbohydrate metabolic process"/>
    <property type="evidence" value="ECO:0007669"/>
    <property type="project" value="InterPro"/>
</dbReference>
<accession>A0AAV5KWB8</accession>
<feature type="domain" description="Glycoside hydrolase 35 catalytic" evidence="4">
    <location>
        <begin position="2"/>
        <end position="119"/>
    </location>
</feature>
<comment type="catalytic activity">
    <reaction evidence="1">
        <text>Hydrolysis of terminal non-reducing beta-D-galactose residues in beta-D-galactosides.</text>
        <dbReference type="EC" id="3.2.1.23"/>
    </reaction>
</comment>
<evidence type="ECO:0000256" key="2">
    <source>
        <dbReference type="ARBA" id="ARBA00009809"/>
    </source>
</evidence>
<evidence type="ECO:0000259" key="4">
    <source>
        <dbReference type="Pfam" id="PF01301"/>
    </source>
</evidence>
<comment type="similarity">
    <text evidence="2">Belongs to the glycosyl hydrolase 35 family.</text>
</comment>
<dbReference type="EC" id="3.2.1.23" evidence="3"/>
<dbReference type="PANTHER" id="PTHR23421">
    <property type="entry name" value="BETA-GALACTOSIDASE RELATED"/>
    <property type="match status" value="1"/>
</dbReference>
<evidence type="ECO:0000313" key="6">
    <source>
        <dbReference type="Proteomes" id="UP001054252"/>
    </source>
</evidence>
<gene>
    <name evidence="5" type="ORF">SLEP1_g37693</name>
</gene>
<evidence type="ECO:0000256" key="3">
    <source>
        <dbReference type="ARBA" id="ARBA00012756"/>
    </source>
</evidence>
<dbReference type="EMBL" id="BPVZ01000080">
    <property type="protein sequence ID" value="GKV28673.1"/>
    <property type="molecule type" value="Genomic_DNA"/>
</dbReference>
<organism evidence="5 6">
    <name type="scientific">Rubroshorea leprosula</name>
    <dbReference type="NCBI Taxonomy" id="152421"/>
    <lineage>
        <taxon>Eukaryota</taxon>
        <taxon>Viridiplantae</taxon>
        <taxon>Streptophyta</taxon>
        <taxon>Embryophyta</taxon>
        <taxon>Tracheophyta</taxon>
        <taxon>Spermatophyta</taxon>
        <taxon>Magnoliopsida</taxon>
        <taxon>eudicotyledons</taxon>
        <taxon>Gunneridae</taxon>
        <taxon>Pentapetalae</taxon>
        <taxon>rosids</taxon>
        <taxon>malvids</taxon>
        <taxon>Malvales</taxon>
        <taxon>Dipterocarpaceae</taxon>
        <taxon>Rubroshorea</taxon>
    </lineage>
</organism>
<dbReference type="InterPro" id="IPR017853">
    <property type="entry name" value="GH"/>
</dbReference>
<dbReference type="AlphaFoldDB" id="A0AAV5KWB8"/>
<keyword evidence="6" id="KW-1185">Reference proteome</keyword>
<reference evidence="5 6" key="1">
    <citation type="journal article" date="2021" name="Commun. Biol.">
        <title>The genome of Shorea leprosula (Dipterocarpaceae) highlights the ecological relevance of drought in aseasonal tropical rainforests.</title>
        <authorList>
            <person name="Ng K.K.S."/>
            <person name="Kobayashi M.J."/>
            <person name="Fawcett J.A."/>
            <person name="Hatakeyama M."/>
            <person name="Paape T."/>
            <person name="Ng C.H."/>
            <person name="Ang C.C."/>
            <person name="Tnah L.H."/>
            <person name="Lee C.T."/>
            <person name="Nishiyama T."/>
            <person name="Sese J."/>
            <person name="O'Brien M.J."/>
            <person name="Copetti D."/>
            <person name="Mohd Noor M.I."/>
            <person name="Ong R.C."/>
            <person name="Putra M."/>
            <person name="Sireger I.Z."/>
            <person name="Indrioko S."/>
            <person name="Kosugi Y."/>
            <person name="Izuno A."/>
            <person name="Isagi Y."/>
            <person name="Lee S.L."/>
            <person name="Shimizu K.K."/>
        </authorList>
    </citation>
    <scope>NUCLEOTIDE SEQUENCE [LARGE SCALE GENOMIC DNA]</scope>
    <source>
        <strain evidence="5">214</strain>
    </source>
</reference>
<dbReference type="PRINTS" id="PR00742">
    <property type="entry name" value="GLHYDRLASE35"/>
</dbReference>